<dbReference type="Pfam" id="PF20209">
    <property type="entry name" value="DUF6570"/>
    <property type="match status" value="1"/>
</dbReference>
<dbReference type="Pfam" id="PF14214">
    <property type="entry name" value="Helitron_like_N"/>
    <property type="match status" value="1"/>
</dbReference>
<dbReference type="SMART" id="SM00382">
    <property type="entry name" value="AAA"/>
    <property type="match status" value="1"/>
</dbReference>
<evidence type="ECO:0000259" key="3">
    <source>
        <dbReference type="SMART" id="SM00382"/>
    </source>
</evidence>
<sequence>MPRKGKRSQAAKQRWQTLDLADQPISPSTQQTAQPETPPPAPSPWTKTDVITPSQSPAQKFVLLVGDSHLRAIADGFVGMPDGALSFGVLSIPGASAAELRTEVLNVVLPRTPEAVCVLGPSNNLCSSRTVSEAGADFGKLLKSVCGTWPSRNVFVLDFPPRLNIDVALQDLLRQEYHRVAARMDVRYVSVADHFPLTRLDLWCRDGVHLSDDAGMEILARLVWAAASQQLERATRVATVQRTSPRTSLPARRVSPKVVVMDEVAVPRPSNPFEWTVVGRTTKTAQPERPPPAPSPWTKKDAITPSQSPAQKMARLPIAALAAPVVDTATTQNSGCVMYDAAPSTNAALHVRHKLQCALRIKRKYMDLVSHRPETPQPVVNPAMEAAISAFRERIRHGPTRVCTVCHRALFPNQVRHCNRAKYGKNIGMAAACLTGKYVHVCDGECSAPCTVLQDRMQEWICHTCDSHLIKGGMPSIAVANSLELAPIPPELEELNVLERQLIAKILPFAKIVALPKGRQRAVHGAVVCVPSEVETTVNSLPRPSAEAQLLQVKLKRKIKYKGYQHFYTVNMKNVLAGLRKLKEAHPQYSEPAEPSNPDGEMETAVDATDERRPSDADKEKEDLRPGLALDTCMQPPDIAQEVLSYGDGIFSVAPAQGNKPVGFFSTPKLEAMAFPVQFPTGRNTLDEVRQVKLSPSRYFNTRLFCVDTRFAKDQSYLFFAQFVTETHMATCSMSIQARKGKKNAGDGRRISNKMLQDKVELEKLIQNKEATRFMQPLRGTPAYWEKTLRDLHAMVRQLGKPTFFVTFSAAEMRWPEFIAVIKAQQGEEGDFSGLDWNEKCEILRNNPVTVMRMFEKRVDALMTDLILSPAQPIGPVEDYLFRVEFQARGSPHIHMVVWIEDAPGVQDPEDCPDVIEFIDRYITCRMPDEKADPELHKIVSEVQIHSRNHSKTCRKGNVSCRFGFPRLPMDKTIIASAPWNDDEDAGGNKKGGEKAKDANDVQEKECGTKDSKKSKKSKKFVGKKQREAKEKLKPVRDFLMDANASFEDLSDLLEKCKMTHDEYQESVKALTSGMVVMMKREPKDCWVNGYNPDLLRAWNANMDIQFILDEFSCIMYMMSYVAKPEHEMTEFLNSVIRDVKKSKVNERDEMKQIMQAYAKHREVSAQESVARVCGLPLKKCSRTVIFVQTDEDGLKMSLPLSRLKDMGPDEEDVWMSGLPDKYKNRPATGDFNDMCLADFASGCRVLYGRQTEGPNAVPLQNDKGFVQKRTQGKSAIIRFTRFSEKKQPEKFYRRLLKLYFPHRTDDELKSEYYPTYEDFYNRGRGGSVKQYVDFNRKRYEGQGKEIEKALKQLEKQGPVLNAWNTFAPEVEVDRLECDNGAQRQAIHPDEHGHEEQDQMSTKNKTRSPDYEVHALYSGAIDAPKLSPDFVRSMYRSLRVFYTVREWCLKRVWGHNPEPLFYFISGGAGCGKSHVIKCVYQEATKILRQLPRFRDEADMSQPAVLLTAFTGTAAFNISGKTLHSVLKLPRNLRPPYQGLGNALDEVRAVLSNAEILIIDEISMVSKELFAYVHWRFQQIKGNRKPFGDFQMVNLTEIMRQKDDRAFAQLLNRIRTKKKTDSLSVDDAALLTQAVAEIKDCPPDVLHIFATNKEVDAHNAATVTALRLQVVNIPAEDYRKDPRTGGMVILTDLKGNSRDLPDNIQAAQGARVMVTRNLDTEDGIVNGTFGTIANIVPIAGCGPTTVKLIGLQLDNPTAGQKFRRKIAGATDDLVYIERFEEQMSKRGVVRRQFPMKLAFGCTAHKVQGMTMKSAVVCLKRVFESGMAYVALSRTTSLEGLRIIDFEEKKIYADPSVTTAMENMTHASFRSTRPLLHFVKSAEHAAPTLTVVHHNAEGLPPHMEDLKSHHELGLADVLCVTETHLSGSFVSPKFQLEGYDMFARNRHVSYTNRVDMATKDGGGVAVYCRSSLQAEARRYFHDVTDLEFSVVKVESPVRALIAAVYRPPNLGLDTFLPNMQSLLVSLETMDCQPVVVCGDFNEDLLSRGKKAIRELFHSRGYSQLVSAATTEKQTLIDHIYISRPELCLQSDRSPYASYELMPVSFESDHGFSETPGQSADVAMTKPTTAVPEAQTCVEANIPRSKTDDGQPKNLDFNRGVNVRHCNRAKYGKNIGVAAACLTGPRPQVETTVNSLPRPSAEAQLLQVKLKRKIKYKGYQHFYTVNMKNVLAGLRKLKEAHPQYSDVAIDESARFESLQGDRPVDEEDARRDNPDAAQPAEPSNPDGEMETAVDGTDERRPSDADKEKEDLRPGLALDTCMQPPDIAQEVLSYGDGIFSVAPAQGNKPVGFFSTPKLEAMAFPVQFPTGRNTLDEVRQVKLSPSRYFNTRLFCVDTRFAKDQSYLFFAQFVTETHIATCSMSIQARKGKKNAGGTAGGFPTRCSRIKWSWKNSSKIRKRRVSCNPSRHSSVLGENASRSSRHGSRGLSGCHRVHRRYITCRMPDEKADPELHKIVSEVQIHSRNHSKTCRKGNVSCRFGFPRLPMDKTIIASAPWNDDEDAGGNKKGGEKAKDANDVQEKECGTKGSKKSKKSKKFVGKKQREAKEKLKPVRDFLMDANASFEDLSDLLEKCKMTHDEYQDSVKALTSGMVVMMKREPKDCWVNGYNPDLLRRGTPTWTSSLYWTSSVASCT</sequence>
<dbReference type="InterPro" id="IPR003593">
    <property type="entry name" value="AAA+_ATPase"/>
</dbReference>
<dbReference type="Gene3D" id="3.40.50.1110">
    <property type="entry name" value="SGNH hydrolase"/>
    <property type="match status" value="1"/>
</dbReference>
<gene>
    <name evidence="4" type="ORF">AAFF_G00231150</name>
</gene>
<feature type="domain" description="AAA+ ATPase" evidence="3">
    <location>
        <begin position="1458"/>
        <end position="1673"/>
    </location>
</feature>
<feature type="compositionally biased region" description="Low complexity" evidence="2">
    <location>
        <begin position="26"/>
        <end position="35"/>
    </location>
</feature>
<keyword evidence="1" id="KW-0234">DNA repair</keyword>
<keyword evidence="1" id="KW-0227">DNA damage</keyword>
<dbReference type="Gene3D" id="3.40.50.300">
    <property type="entry name" value="P-loop containing nucleotide triphosphate hydrolases"/>
    <property type="match status" value="1"/>
</dbReference>
<comment type="cofactor">
    <cofactor evidence="1">
        <name>Mg(2+)</name>
        <dbReference type="ChEBI" id="CHEBI:18420"/>
    </cofactor>
</comment>
<dbReference type="Pfam" id="PF05970">
    <property type="entry name" value="PIF1"/>
    <property type="match status" value="1"/>
</dbReference>
<dbReference type="CDD" id="cd18809">
    <property type="entry name" value="SF1_C_RecD"/>
    <property type="match status" value="1"/>
</dbReference>
<dbReference type="Proteomes" id="UP001221898">
    <property type="component" value="Unassembled WGS sequence"/>
</dbReference>
<feature type="region of interest" description="Disordered" evidence="2">
    <location>
        <begin position="2548"/>
        <end position="2601"/>
    </location>
</feature>
<keyword evidence="1" id="KW-0347">Helicase</keyword>
<dbReference type="SUPFAM" id="SSF52266">
    <property type="entry name" value="SGNH hydrolase"/>
    <property type="match status" value="1"/>
</dbReference>
<protein>
    <recommendedName>
        <fullName evidence="1">ATP-dependent DNA helicase</fullName>
        <ecNumber evidence="1">5.6.2.3</ecNumber>
    </recommendedName>
</protein>
<dbReference type="SUPFAM" id="SSF52540">
    <property type="entry name" value="P-loop containing nucleoside triphosphate hydrolases"/>
    <property type="match status" value="2"/>
</dbReference>
<feature type="region of interest" description="Disordered" evidence="2">
    <location>
        <begin position="281"/>
        <end position="308"/>
    </location>
</feature>
<evidence type="ECO:0000256" key="1">
    <source>
        <dbReference type="RuleBase" id="RU363044"/>
    </source>
</evidence>
<keyword evidence="1" id="KW-0233">DNA recombination</keyword>
<dbReference type="EMBL" id="JAINUG010000301">
    <property type="protein sequence ID" value="KAJ8379110.1"/>
    <property type="molecule type" value="Genomic_DNA"/>
</dbReference>
<dbReference type="InterPro" id="IPR010285">
    <property type="entry name" value="DNA_helicase_pif1-like_DEAD"/>
</dbReference>
<keyword evidence="1" id="KW-0547">Nucleotide-binding</keyword>
<evidence type="ECO:0000313" key="4">
    <source>
        <dbReference type="EMBL" id="KAJ8379110.1"/>
    </source>
</evidence>
<organism evidence="4 5">
    <name type="scientific">Aldrovandia affinis</name>
    <dbReference type="NCBI Taxonomy" id="143900"/>
    <lineage>
        <taxon>Eukaryota</taxon>
        <taxon>Metazoa</taxon>
        <taxon>Chordata</taxon>
        <taxon>Craniata</taxon>
        <taxon>Vertebrata</taxon>
        <taxon>Euteleostomi</taxon>
        <taxon>Actinopterygii</taxon>
        <taxon>Neopterygii</taxon>
        <taxon>Teleostei</taxon>
        <taxon>Notacanthiformes</taxon>
        <taxon>Halosauridae</taxon>
        <taxon>Aldrovandia</taxon>
    </lineage>
</organism>
<keyword evidence="1" id="KW-0067">ATP-binding</keyword>
<dbReference type="GO" id="GO:0006281">
    <property type="term" value="P:DNA repair"/>
    <property type="evidence" value="ECO:0007669"/>
    <property type="project" value="UniProtKB-KW"/>
</dbReference>
<dbReference type="InterPro" id="IPR005135">
    <property type="entry name" value="Endo/exonuclease/phosphatase"/>
</dbReference>
<dbReference type="PANTHER" id="PTHR47642">
    <property type="entry name" value="ATP-DEPENDENT DNA HELICASE"/>
    <property type="match status" value="1"/>
</dbReference>
<feature type="compositionally biased region" description="Basic and acidic residues" evidence="2">
    <location>
        <begin position="2293"/>
        <end position="2309"/>
    </location>
</feature>
<dbReference type="GO" id="GO:0016787">
    <property type="term" value="F:hydrolase activity"/>
    <property type="evidence" value="ECO:0007669"/>
    <property type="project" value="UniProtKB-KW"/>
</dbReference>
<evidence type="ECO:0000256" key="2">
    <source>
        <dbReference type="SAM" id="MobiDB-lite"/>
    </source>
</evidence>
<comment type="catalytic activity">
    <reaction evidence="1">
        <text>ATP + H2O = ADP + phosphate + H(+)</text>
        <dbReference type="Rhea" id="RHEA:13065"/>
        <dbReference type="ChEBI" id="CHEBI:15377"/>
        <dbReference type="ChEBI" id="CHEBI:15378"/>
        <dbReference type="ChEBI" id="CHEBI:30616"/>
        <dbReference type="ChEBI" id="CHEBI:43474"/>
        <dbReference type="ChEBI" id="CHEBI:456216"/>
        <dbReference type="EC" id="5.6.2.3"/>
    </reaction>
</comment>
<dbReference type="Pfam" id="PF03372">
    <property type="entry name" value="Exo_endo_phos"/>
    <property type="match status" value="1"/>
</dbReference>
<dbReference type="InterPro" id="IPR051055">
    <property type="entry name" value="PIF1_helicase"/>
</dbReference>
<comment type="similarity">
    <text evidence="1">Belongs to the helicase family.</text>
</comment>
<dbReference type="Gene3D" id="3.60.10.10">
    <property type="entry name" value="Endonuclease/exonuclease/phosphatase"/>
    <property type="match status" value="1"/>
</dbReference>
<comment type="caution">
    <text evidence="4">The sequence shown here is derived from an EMBL/GenBank/DDBJ whole genome shotgun (WGS) entry which is preliminary data.</text>
</comment>
<dbReference type="InterPro" id="IPR025476">
    <property type="entry name" value="Helitron_helicase-like"/>
</dbReference>
<feature type="compositionally biased region" description="Basic and acidic residues" evidence="2">
    <location>
        <begin position="2559"/>
        <end position="2580"/>
    </location>
</feature>
<dbReference type="GO" id="GO:0006310">
    <property type="term" value="P:DNA recombination"/>
    <property type="evidence" value="ECO:0007669"/>
    <property type="project" value="UniProtKB-KW"/>
</dbReference>
<dbReference type="GO" id="GO:0005524">
    <property type="term" value="F:ATP binding"/>
    <property type="evidence" value="ECO:0007669"/>
    <property type="project" value="UniProtKB-KW"/>
</dbReference>
<feature type="compositionally biased region" description="Basic and acidic residues" evidence="2">
    <location>
        <begin position="1387"/>
        <end position="1397"/>
    </location>
</feature>
<feature type="compositionally biased region" description="Basic residues" evidence="2">
    <location>
        <begin position="1013"/>
        <end position="1024"/>
    </location>
</feature>
<accession>A0AAD7RFU3</accession>
<feature type="region of interest" description="Disordered" evidence="2">
    <location>
        <begin position="1386"/>
        <end position="1407"/>
    </location>
</feature>
<feature type="compositionally biased region" description="Basic and acidic residues" evidence="2">
    <location>
        <begin position="987"/>
        <end position="1012"/>
    </location>
</feature>
<dbReference type="SUPFAM" id="SSF56219">
    <property type="entry name" value="DNase I-like"/>
    <property type="match status" value="1"/>
</dbReference>
<dbReference type="InterPro" id="IPR027417">
    <property type="entry name" value="P-loop_NTPase"/>
</dbReference>
<feature type="region of interest" description="Disordered" evidence="2">
    <location>
        <begin position="2251"/>
        <end position="2316"/>
    </location>
</feature>
<feature type="compositionally biased region" description="Basic and acidic residues" evidence="2">
    <location>
        <begin position="609"/>
        <end position="624"/>
    </location>
</feature>
<dbReference type="InterPro" id="IPR046700">
    <property type="entry name" value="DUF6570"/>
</dbReference>
<feature type="region of interest" description="Disordered" evidence="2">
    <location>
        <begin position="1"/>
        <end position="50"/>
    </location>
</feature>
<dbReference type="GO" id="GO:0043139">
    <property type="term" value="F:5'-3' DNA helicase activity"/>
    <property type="evidence" value="ECO:0007669"/>
    <property type="project" value="UniProtKB-EC"/>
</dbReference>
<dbReference type="InterPro" id="IPR036514">
    <property type="entry name" value="SGNH_hydro_sf"/>
</dbReference>
<feature type="region of interest" description="Disordered" evidence="2">
    <location>
        <begin position="586"/>
        <end position="624"/>
    </location>
</feature>
<feature type="region of interest" description="Disordered" evidence="2">
    <location>
        <begin position="2459"/>
        <end position="2485"/>
    </location>
</feature>
<feature type="compositionally biased region" description="Basic residues" evidence="2">
    <location>
        <begin position="2583"/>
        <end position="2596"/>
    </location>
</feature>
<reference evidence="4" key="1">
    <citation type="journal article" date="2023" name="Science">
        <title>Genome structures resolve the early diversification of teleost fishes.</title>
        <authorList>
            <person name="Parey E."/>
            <person name="Louis A."/>
            <person name="Montfort J."/>
            <person name="Bouchez O."/>
            <person name="Roques C."/>
            <person name="Iampietro C."/>
            <person name="Lluch J."/>
            <person name="Castinel A."/>
            <person name="Donnadieu C."/>
            <person name="Desvignes T."/>
            <person name="Floi Bucao C."/>
            <person name="Jouanno E."/>
            <person name="Wen M."/>
            <person name="Mejri S."/>
            <person name="Dirks R."/>
            <person name="Jansen H."/>
            <person name="Henkel C."/>
            <person name="Chen W.J."/>
            <person name="Zahm M."/>
            <person name="Cabau C."/>
            <person name="Klopp C."/>
            <person name="Thompson A.W."/>
            <person name="Robinson-Rechavi M."/>
            <person name="Braasch I."/>
            <person name="Lecointre G."/>
            <person name="Bobe J."/>
            <person name="Postlethwait J.H."/>
            <person name="Berthelot C."/>
            <person name="Roest Crollius H."/>
            <person name="Guiguen Y."/>
        </authorList>
    </citation>
    <scope>NUCLEOTIDE SEQUENCE</scope>
    <source>
        <strain evidence="4">NC1722</strain>
    </source>
</reference>
<feature type="region of interest" description="Disordered" evidence="2">
    <location>
        <begin position="976"/>
        <end position="1029"/>
    </location>
</feature>
<proteinExistence type="inferred from homology"/>
<keyword evidence="5" id="KW-1185">Reference proteome</keyword>
<dbReference type="GO" id="GO:0000723">
    <property type="term" value="P:telomere maintenance"/>
    <property type="evidence" value="ECO:0007669"/>
    <property type="project" value="InterPro"/>
</dbReference>
<name>A0AAD7RFU3_9TELE</name>
<dbReference type="InterPro" id="IPR036691">
    <property type="entry name" value="Endo/exonu/phosph_ase_sf"/>
</dbReference>
<dbReference type="PANTHER" id="PTHR47642:SF5">
    <property type="entry name" value="ATP-DEPENDENT DNA HELICASE"/>
    <property type="match status" value="1"/>
</dbReference>
<evidence type="ECO:0000313" key="5">
    <source>
        <dbReference type="Proteomes" id="UP001221898"/>
    </source>
</evidence>
<dbReference type="EC" id="5.6.2.3" evidence="1"/>
<keyword evidence="1" id="KW-0378">Hydrolase</keyword>